<organism evidence="11 12">
    <name type="scientific">Desulfurivibrio alkaliphilus (strain DSM 19089 / UNIQEM U267 / AHT2)</name>
    <dbReference type="NCBI Taxonomy" id="589865"/>
    <lineage>
        <taxon>Bacteria</taxon>
        <taxon>Pseudomonadati</taxon>
        <taxon>Thermodesulfobacteriota</taxon>
        <taxon>Desulfobulbia</taxon>
        <taxon>Desulfobulbales</taxon>
        <taxon>Desulfobulbaceae</taxon>
        <taxon>Desulfurivibrio</taxon>
    </lineage>
</organism>
<evidence type="ECO:0000256" key="3">
    <source>
        <dbReference type="ARBA" id="ARBA00016296"/>
    </source>
</evidence>
<dbReference type="InterPro" id="IPR017665">
    <property type="entry name" value="Guanylate_kinase"/>
</dbReference>
<comment type="catalytic activity">
    <reaction evidence="9">
        <text>GMP + ATP = GDP + ADP</text>
        <dbReference type="Rhea" id="RHEA:20780"/>
        <dbReference type="ChEBI" id="CHEBI:30616"/>
        <dbReference type="ChEBI" id="CHEBI:58115"/>
        <dbReference type="ChEBI" id="CHEBI:58189"/>
        <dbReference type="ChEBI" id="CHEBI:456216"/>
        <dbReference type="EC" id="2.7.4.8"/>
    </reaction>
</comment>
<dbReference type="CDD" id="cd00071">
    <property type="entry name" value="GMPK"/>
    <property type="match status" value="1"/>
</dbReference>
<feature type="domain" description="Guanylate kinase-like" evidence="10">
    <location>
        <begin position="4"/>
        <end position="183"/>
    </location>
</feature>
<dbReference type="InterPro" id="IPR008144">
    <property type="entry name" value="Guanylate_kin-like_dom"/>
</dbReference>
<comment type="subcellular location">
    <subcellularLocation>
        <location evidence="9">Cytoplasm</location>
    </subcellularLocation>
</comment>
<sequence>MNKGCLLVVSAPSGAGKTTLLKRILADTPGIGFSVSHTTRAPRAGEENGVDYHFIDRQEFTRRREADDFLEWAEVHGNFYGTSREAVQQALIRGEDILLDIDVQGARQLKEQTGVEAVFLFIAPPSARVLAQRLHGRGTDSREVIELRLENARREMQEADWYDYLVVNDELSEAEGLLRAIITAERCRRRRRPDGTPLPPFDS</sequence>
<dbReference type="SUPFAM" id="SSF52540">
    <property type="entry name" value="P-loop containing nucleoside triphosphate hydrolases"/>
    <property type="match status" value="1"/>
</dbReference>
<dbReference type="GO" id="GO:0004385">
    <property type="term" value="F:GMP kinase activity"/>
    <property type="evidence" value="ECO:0007669"/>
    <property type="project" value="UniProtKB-UniRule"/>
</dbReference>
<proteinExistence type="inferred from homology"/>
<keyword evidence="12" id="KW-1185">Reference proteome</keyword>
<dbReference type="Proteomes" id="UP000001508">
    <property type="component" value="Chromosome"/>
</dbReference>
<evidence type="ECO:0000256" key="6">
    <source>
        <dbReference type="ARBA" id="ARBA00022777"/>
    </source>
</evidence>
<gene>
    <name evidence="9" type="primary">gmk</name>
    <name evidence="11" type="ordered locus">DaAHT2_0280</name>
</gene>
<keyword evidence="4 9" id="KW-0808">Transferase</keyword>
<dbReference type="InParanoid" id="D6Z6N2"/>
<dbReference type="PANTHER" id="PTHR23117:SF13">
    <property type="entry name" value="GUANYLATE KINASE"/>
    <property type="match status" value="1"/>
</dbReference>
<evidence type="ECO:0000313" key="11">
    <source>
        <dbReference type="EMBL" id="ADH84991.1"/>
    </source>
</evidence>
<keyword evidence="7 9" id="KW-0067">ATP-binding</keyword>
<dbReference type="KEGG" id="dak:DaAHT2_0280"/>
<dbReference type="FunCoup" id="D6Z6N2">
    <property type="interactions" value="409"/>
</dbReference>
<dbReference type="eggNOG" id="COG0194">
    <property type="taxonomic scope" value="Bacteria"/>
</dbReference>
<evidence type="ECO:0000256" key="4">
    <source>
        <dbReference type="ARBA" id="ARBA00022679"/>
    </source>
</evidence>
<dbReference type="GO" id="GO:0005524">
    <property type="term" value="F:ATP binding"/>
    <property type="evidence" value="ECO:0007669"/>
    <property type="project" value="UniProtKB-UniRule"/>
</dbReference>
<dbReference type="Gene3D" id="3.30.63.10">
    <property type="entry name" value="Guanylate Kinase phosphate binding domain"/>
    <property type="match status" value="1"/>
</dbReference>
<evidence type="ECO:0000256" key="9">
    <source>
        <dbReference type="HAMAP-Rule" id="MF_00328"/>
    </source>
</evidence>
<protein>
    <recommendedName>
        <fullName evidence="3 9">Guanylate kinase</fullName>
        <ecNumber evidence="2 9">2.7.4.8</ecNumber>
    </recommendedName>
    <alternativeName>
        <fullName evidence="8 9">GMP kinase</fullName>
    </alternativeName>
</protein>
<dbReference type="FunFam" id="3.30.63.10:FF:000002">
    <property type="entry name" value="Guanylate kinase 1"/>
    <property type="match status" value="1"/>
</dbReference>
<dbReference type="OrthoDB" id="9808150at2"/>
<keyword evidence="6 9" id="KW-0418">Kinase</keyword>
<dbReference type="SMART" id="SM00072">
    <property type="entry name" value="GuKc"/>
    <property type="match status" value="1"/>
</dbReference>
<dbReference type="PANTHER" id="PTHR23117">
    <property type="entry name" value="GUANYLATE KINASE-RELATED"/>
    <property type="match status" value="1"/>
</dbReference>
<dbReference type="InterPro" id="IPR008145">
    <property type="entry name" value="GK/Ca_channel_bsu"/>
</dbReference>
<accession>D6Z6N2</accession>
<dbReference type="NCBIfam" id="TIGR03263">
    <property type="entry name" value="guanyl_kin"/>
    <property type="match status" value="1"/>
</dbReference>
<dbReference type="HAMAP" id="MF_00328">
    <property type="entry name" value="Guanylate_kinase"/>
    <property type="match status" value="1"/>
</dbReference>
<dbReference type="EC" id="2.7.4.8" evidence="2 9"/>
<dbReference type="RefSeq" id="WP_013162522.1">
    <property type="nucleotide sequence ID" value="NC_014216.1"/>
</dbReference>
<feature type="binding site" evidence="9">
    <location>
        <begin position="11"/>
        <end position="18"/>
    </location>
    <ligand>
        <name>ATP</name>
        <dbReference type="ChEBI" id="CHEBI:30616"/>
    </ligand>
</feature>
<dbReference type="InterPro" id="IPR020590">
    <property type="entry name" value="Guanylate_kinase_CS"/>
</dbReference>
<evidence type="ECO:0000256" key="2">
    <source>
        <dbReference type="ARBA" id="ARBA00012961"/>
    </source>
</evidence>
<evidence type="ECO:0000256" key="1">
    <source>
        <dbReference type="ARBA" id="ARBA00005790"/>
    </source>
</evidence>
<evidence type="ECO:0000256" key="5">
    <source>
        <dbReference type="ARBA" id="ARBA00022741"/>
    </source>
</evidence>
<comment type="function">
    <text evidence="9">Essential for recycling GMP and indirectly, cGMP.</text>
</comment>
<name>D6Z6N2_DESAT</name>
<reference evidence="12" key="1">
    <citation type="submission" date="2010-02" db="EMBL/GenBank/DDBJ databases">
        <title>Complete sequence of Desulfurivibrio alkaliphilus AHT2.</title>
        <authorList>
            <consortium name="US DOE Joint Genome Institute"/>
            <person name="Pitluck S."/>
            <person name="Chertkov O."/>
            <person name="Detter J.C."/>
            <person name="Han C."/>
            <person name="Tapia R."/>
            <person name="Larimer F."/>
            <person name="Land M."/>
            <person name="Hauser L."/>
            <person name="Kyrpides N."/>
            <person name="Mikhailova N."/>
            <person name="Sorokin D.Y."/>
            <person name="Muyzer G."/>
            <person name="Woyke T."/>
        </authorList>
    </citation>
    <scope>NUCLEOTIDE SEQUENCE [LARGE SCALE GENOMIC DNA]</scope>
    <source>
        <strain evidence="12">DSM 19089 / UNIQEM U267 / AHT2</strain>
    </source>
</reference>
<dbReference type="STRING" id="589865.DaAHT2_0280"/>
<dbReference type="AlphaFoldDB" id="D6Z6N2"/>
<evidence type="ECO:0000259" key="10">
    <source>
        <dbReference type="PROSITE" id="PS50052"/>
    </source>
</evidence>
<evidence type="ECO:0000313" key="12">
    <source>
        <dbReference type="Proteomes" id="UP000001508"/>
    </source>
</evidence>
<dbReference type="HOGENOM" id="CLU_001715_1_2_7"/>
<dbReference type="InterPro" id="IPR027417">
    <property type="entry name" value="P-loop_NTPase"/>
</dbReference>
<dbReference type="Gene3D" id="3.40.50.300">
    <property type="entry name" value="P-loop containing nucleotide triphosphate hydrolases"/>
    <property type="match status" value="1"/>
</dbReference>
<dbReference type="PROSITE" id="PS00856">
    <property type="entry name" value="GUANYLATE_KINASE_1"/>
    <property type="match status" value="1"/>
</dbReference>
<dbReference type="GO" id="GO:0005829">
    <property type="term" value="C:cytosol"/>
    <property type="evidence" value="ECO:0007669"/>
    <property type="project" value="TreeGrafter"/>
</dbReference>
<dbReference type="EMBL" id="CP001940">
    <property type="protein sequence ID" value="ADH84991.1"/>
    <property type="molecule type" value="Genomic_DNA"/>
</dbReference>
<comment type="similarity">
    <text evidence="1 9">Belongs to the guanylate kinase family.</text>
</comment>
<keyword evidence="5 9" id="KW-0547">Nucleotide-binding</keyword>
<keyword evidence="9" id="KW-0963">Cytoplasm</keyword>
<evidence type="ECO:0000256" key="7">
    <source>
        <dbReference type="ARBA" id="ARBA00022840"/>
    </source>
</evidence>
<dbReference type="Pfam" id="PF00625">
    <property type="entry name" value="Guanylate_kin"/>
    <property type="match status" value="1"/>
</dbReference>
<dbReference type="PROSITE" id="PS50052">
    <property type="entry name" value="GUANYLATE_KINASE_2"/>
    <property type="match status" value="1"/>
</dbReference>
<evidence type="ECO:0000256" key="8">
    <source>
        <dbReference type="ARBA" id="ARBA00030128"/>
    </source>
</evidence>